<dbReference type="InterPro" id="IPR013762">
    <property type="entry name" value="Integrase-like_cat_sf"/>
</dbReference>
<dbReference type="GO" id="GO:0006310">
    <property type="term" value="P:DNA recombination"/>
    <property type="evidence" value="ECO:0007669"/>
    <property type="project" value="UniProtKB-KW"/>
</dbReference>
<dbReference type="PANTHER" id="PTHR30349:SF41">
    <property type="entry name" value="INTEGRASE_RECOMBINASE PROTEIN MJ0367-RELATED"/>
    <property type="match status" value="1"/>
</dbReference>
<dbReference type="Proteomes" id="UP000658225">
    <property type="component" value="Unassembled WGS sequence"/>
</dbReference>
<keyword evidence="9" id="KW-1185">Reference proteome</keyword>
<evidence type="ECO:0000256" key="4">
    <source>
        <dbReference type="ARBA" id="ARBA00023172"/>
    </source>
</evidence>
<dbReference type="CDD" id="cd01188">
    <property type="entry name" value="INT_RitA_C_like"/>
    <property type="match status" value="1"/>
</dbReference>
<keyword evidence="2" id="KW-0229">DNA integration</keyword>
<dbReference type="PANTHER" id="PTHR30349">
    <property type="entry name" value="PHAGE INTEGRASE-RELATED"/>
    <property type="match status" value="1"/>
</dbReference>
<dbReference type="InterPro" id="IPR004107">
    <property type="entry name" value="Integrase_SAM-like_N"/>
</dbReference>
<gene>
    <name evidence="8" type="ORF">H4683_004342</name>
</gene>
<dbReference type="PROSITE" id="PS51900">
    <property type="entry name" value="CB"/>
    <property type="match status" value="1"/>
</dbReference>
<accession>A0A927MNH2</accession>
<dbReference type="GO" id="GO:0015074">
    <property type="term" value="P:DNA integration"/>
    <property type="evidence" value="ECO:0007669"/>
    <property type="project" value="UniProtKB-KW"/>
</dbReference>
<dbReference type="Gene3D" id="1.10.443.10">
    <property type="entry name" value="Intergrase catalytic core"/>
    <property type="match status" value="1"/>
</dbReference>
<dbReference type="Pfam" id="PF02899">
    <property type="entry name" value="Phage_int_SAM_1"/>
    <property type="match status" value="1"/>
</dbReference>
<feature type="domain" description="Tyr recombinase" evidence="6">
    <location>
        <begin position="119"/>
        <end position="304"/>
    </location>
</feature>
<evidence type="ECO:0000256" key="3">
    <source>
        <dbReference type="ARBA" id="ARBA00023125"/>
    </source>
</evidence>
<sequence length="311" mass="35909">MQKGTKKLQLKYVVYLETLEAYLNVDEFKTLSSLTISSKRVTITSLMNYLGDNNVDDFRHCRQNDVTGYLTSISNLSSSTISGRTFILRHFFNYLNRESFTLYSGDQLFPVIFSNKNERILSFYSIDEIKRTIRIIDKSSIYGKRDFLVVLLAAELGIRSGDIIRMKFSNIHWNRSTIEFIQYKTGDFIQLPLLDNIKYALIDYLKNSRPQSDSAYIIIGNKNGRIPITNTCVHYIISKYLQKADIDISERKHGPHAMRHSLASNMLHNNTPMHVIKDVLGHSNINTTKIYLNIDIDTLRKVALEVLYEAD</sequence>
<dbReference type="Pfam" id="PF00589">
    <property type="entry name" value="Phage_integrase"/>
    <property type="match status" value="1"/>
</dbReference>
<comment type="similarity">
    <text evidence="1">Belongs to the 'phage' integrase family.</text>
</comment>
<dbReference type="RefSeq" id="WP_192600779.1">
    <property type="nucleotide sequence ID" value="NZ_JADBEL010000068.1"/>
</dbReference>
<dbReference type="InterPro" id="IPR044068">
    <property type="entry name" value="CB"/>
</dbReference>
<organism evidence="8 9">
    <name type="scientific">Sporosarcina limicola</name>
    <dbReference type="NCBI Taxonomy" id="34101"/>
    <lineage>
        <taxon>Bacteria</taxon>
        <taxon>Bacillati</taxon>
        <taxon>Bacillota</taxon>
        <taxon>Bacilli</taxon>
        <taxon>Bacillales</taxon>
        <taxon>Caryophanaceae</taxon>
        <taxon>Sporosarcina</taxon>
    </lineage>
</organism>
<evidence type="ECO:0000256" key="5">
    <source>
        <dbReference type="PROSITE-ProRule" id="PRU01248"/>
    </source>
</evidence>
<evidence type="ECO:0000313" key="9">
    <source>
        <dbReference type="Proteomes" id="UP000658225"/>
    </source>
</evidence>
<evidence type="ECO:0000256" key="2">
    <source>
        <dbReference type="ARBA" id="ARBA00022908"/>
    </source>
</evidence>
<evidence type="ECO:0000259" key="7">
    <source>
        <dbReference type="PROSITE" id="PS51900"/>
    </source>
</evidence>
<comment type="caution">
    <text evidence="8">The sequence shown here is derived from an EMBL/GenBank/DDBJ whole genome shotgun (WGS) entry which is preliminary data.</text>
</comment>
<proteinExistence type="inferred from homology"/>
<dbReference type="AlphaFoldDB" id="A0A927MNH2"/>
<dbReference type="InterPro" id="IPR010998">
    <property type="entry name" value="Integrase_recombinase_N"/>
</dbReference>
<keyword evidence="4" id="KW-0233">DNA recombination</keyword>
<dbReference type="InterPro" id="IPR011010">
    <property type="entry name" value="DNA_brk_join_enz"/>
</dbReference>
<dbReference type="PROSITE" id="PS51898">
    <property type="entry name" value="TYR_RECOMBINASE"/>
    <property type="match status" value="1"/>
</dbReference>
<evidence type="ECO:0000259" key="6">
    <source>
        <dbReference type="PROSITE" id="PS51898"/>
    </source>
</evidence>
<evidence type="ECO:0000256" key="1">
    <source>
        <dbReference type="ARBA" id="ARBA00008857"/>
    </source>
</evidence>
<dbReference type="InterPro" id="IPR002104">
    <property type="entry name" value="Integrase_catalytic"/>
</dbReference>
<keyword evidence="3 5" id="KW-0238">DNA-binding</keyword>
<evidence type="ECO:0000313" key="8">
    <source>
        <dbReference type="EMBL" id="MBE1557203.1"/>
    </source>
</evidence>
<feature type="domain" description="Core-binding (CB)" evidence="7">
    <location>
        <begin position="19"/>
        <end position="96"/>
    </location>
</feature>
<reference evidence="8" key="1">
    <citation type="submission" date="2020-10" db="EMBL/GenBank/DDBJ databases">
        <title>Genomic Encyclopedia of Type Strains, Phase IV (KMG-IV): sequencing the most valuable type-strain genomes for metagenomic binning, comparative biology and taxonomic classification.</title>
        <authorList>
            <person name="Goeker M."/>
        </authorList>
    </citation>
    <scope>NUCLEOTIDE SEQUENCE</scope>
    <source>
        <strain evidence="8">DSM 13886</strain>
    </source>
</reference>
<name>A0A927MNH2_9BACL</name>
<dbReference type="GO" id="GO:0003677">
    <property type="term" value="F:DNA binding"/>
    <property type="evidence" value="ECO:0007669"/>
    <property type="project" value="UniProtKB-UniRule"/>
</dbReference>
<dbReference type="EMBL" id="JADBEL010000068">
    <property type="protein sequence ID" value="MBE1557203.1"/>
    <property type="molecule type" value="Genomic_DNA"/>
</dbReference>
<protein>
    <submittedName>
        <fullName evidence="8">Site-specific recombinase XerD</fullName>
    </submittedName>
</protein>
<dbReference type="InterPro" id="IPR050090">
    <property type="entry name" value="Tyrosine_recombinase_XerCD"/>
</dbReference>
<dbReference type="Gene3D" id="1.10.150.130">
    <property type="match status" value="1"/>
</dbReference>
<dbReference type="SUPFAM" id="SSF56349">
    <property type="entry name" value="DNA breaking-rejoining enzymes"/>
    <property type="match status" value="1"/>
</dbReference>